<sequence>MLRFVLKDYFFYSKNLDLALIVDQEENINIIPRYNIENSTYFINSILDCKSC</sequence>
<dbReference type="HOGENOM" id="CLU_3088431_0_0_1"/>
<dbReference type="AlphaFoldDB" id="U9TP65"/>
<evidence type="ECO:0000313" key="1">
    <source>
        <dbReference type="EMBL" id="ESA08088.1"/>
    </source>
</evidence>
<name>U9TP65_RHIID</name>
<gene>
    <name evidence="1" type="ORF">GLOINDRAFT_212179</name>
</gene>
<organism evidence="1">
    <name type="scientific">Rhizophagus irregularis (strain DAOM 181602 / DAOM 197198 / MUCL 43194)</name>
    <name type="common">Arbuscular mycorrhizal fungus</name>
    <name type="synonym">Glomus intraradices</name>
    <dbReference type="NCBI Taxonomy" id="747089"/>
    <lineage>
        <taxon>Eukaryota</taxon>
        <taxon>Fungi</taxon>
        <taxon>Fungi incertae sedis</taxon>
        <taxon>Mucoromycota</taxon>
        <taxon>Glomeromycotina</taxon>
        <taxon>Glomeromycetes</taxon>
        <taxon>Glomerales</taxon>
        <taxon>Glomeraceae</taxon>
        <taxon>Rhizophagus</taxon>
    </lineage>
</organism>
<dbReference type="EMBL" id="KI289590">
    <property type="protein sequence ID" value="ESA08088.1"/>
    <property type="molecule type" value="Genomic_DNA"/>
</dbReference>
<protein>
    <submittedName>
        <fullName evidence="1">Uncharacterized protein</fullName>
    </submittedName>
</protein>
<proteinExistence type="predicted"/>
<accession>U9TP65</accession>
<reference evidence="1" key="1">
    <citation type="submission" date="2013-07" db="EMBL/GenBank/DDBJ databases">
        <title>The genome of an arbuscular mycorrhizal fungus provides insights into the evolution of the oldest plant symbiosis.</title>
        <authorList>
            <consortium name="DOE Joint Genome Institute"/>
            <person name="Tisserant E."/>
            <person name="Malbreil M."/>
            <person name="Kuo A."/>
            <person name="Kohler A."/>
            <person name="Symeonidi A."/>
            <person name="Balestrini R."/>
            <person name="Charron P."/>
            <person name="Duensing N."/>
            <person name="Frei-dit-Frey N."/>
            <person name="Gianinazzi-Pearson V."/>
            <person name="Gilbert B."/>
            <person name="Handa Y."/>
            <person name="Hijri M."/>
            <person name="Kaul R."/>
            <person name="Kawaguchi M."/>
            <person name="Krajinski F."/>
            <person name="Lammers P."/>
            <person name="Lapierre D."/>
            <person name="Masclaux F.G."/>
            <person name="Murat C."/>
            <person name="Morin E."/>
            <person name="Ndikumana S."/>
            <person name="Pagni M."/>
            <person name="Petitpierre D."/>
            <person name="Requena N."/>
            <person name="Rosikiewicz P."/>
            <person name="Riley R."/>
            <person name="Saito K."/>
            <person name="San Clemente H."/>
            <person name="Shapiro H."/>
            <person name="van Tuinen D."/>
            <person name="Becard G."/>
            <person name="Bonfante P."/>
            <person name="Paszkowski U."/>
            <person name="Shachar-Hill Y."/>
            <person name="Young J.P."/>
            <person name="Sanders I.R."/>
            <person name="Henrissat B."/>
            <person name="Rensing S.A."/>
            <person name="Grigoriev I.V."/>
            <person name="Corradi N."/>
            <person name="Roux C."/>
            <person name="Martin F."/>
        </authorList>
    </citation>
    <scope>NUCLEOTIDE SEQUENCE</scope>
    <source>
        <strain evidence="1">DAOM 197198</strain>
    </source>
</reference>